<accession>A0ABT2ZHN8</accession>
<comment type="caution">
    <text evidence="2">The sequence shown here is derived from an EMBL/GenBank/DDBJ whole genome shotgun (WGS) entry which is preliminary data.</text>
</comment>
<evidence type="ECO:0000256" key="1">
    <source>
        <dbReference type="SAM" id="Phobius"/>
    </source>
</evidence>
<dbReference type="RefSeq" id="WP_263736331.1">
    <property type="nucleotide sequence ID" value="NZ_JAOWKY010000008.1"/>
</dbReference>
<evidence type="ECO:0000313" key="2">
    <source>
        <dbReference type="EMBL" id="MCV2870653.1"/>
    </source>
</evidence>
<protein>
    <submittedName>
        <fullName evidence="2">Uncharacterized protein</fullName>
    </submittedName>
</protein>
<gene>
    <name evidence="2" type="ORF">OEW28_18730</name>
</gene>
<reference evidence="2 3" key="1">
    <citation type="submission" date="2022-10" db="EMBL/GenBank/DDBJ databases">
        <title>Defluviimonas sp. nov., isolated from ocean surface water.</title>
        <authorList>
            <person name="He W."/>
            <person name="Wang L."/>
            <person name="Zhang D.-F."/>
        </authorList>
    </citation>
    <scope>NUCLEOTIDE SEQUENCE [LARGE SCALE GENOMIC DNA]</scope>
    <source>
        <strain evidence="2 3">WL0002</strain>
    </source>
</reference>
<proteinExistence type="predicted"/>
<keyword evidence="1" id="KW-1133">Transmembrane helix</keyword>
<keyword evidence="1" id="KW-0812">Transmembrane</keyword>
<evidence type="ECO:0000313" key="3">
    <source>
        <dbReference type="Proteomes" id="UP001652542"/>
    </source>
</evidence>
<keyword evidence="3" id="KW-1185">Reference proteome</keyword>
<dbReference type="EMBL" id="JAOWKY010000008">
    <property type="protein sequence ID" value="MCV2870653.1"/>
    <property type="molecule type" value="Genomic_DNA"/>
</dbReference>
<feature type="transmembrane region" description="Helical" evidence="1">
    <location>
        <begin position="78"/>
        <end position="98"/>
    </location>
</feature>
<keyword evidence="1" id="KW-0472">Membrane</keyword>
<sequence length="99" mass="10621">MSGYTVMRPSERLRVNLIGNPKSVSLTTAFARDLVAEYVAIEKMAGEAADMVVAAQAEAEAARVFGQRLAVLQDRTRTLLMVAACVAGVEFIVIMGMLS</sequence>
<organism evidence="2 3">
    <name type="scientific">Albidovulum marisflavi</name>
    <dbReference type="NCBI Taxonomy" id="2984159"/>
    <lineage>
        <taxon>Bacteria</taxon>
        <taxon>Pseudomonadati</taxon>
        <taxon>Pseudomonadota</taxon>
        <taxon>Alphaproteobacteria</taxon>
        <taxon>Rhodobacterales</taxon>
        <taxon>Paracoccaceae</taxon>
        <taxon>Albidovulum</taxon>
    </lineage>
</organism>
<name>A0ABT2ZHN8_9RHOB</name>
<dbReference type="Proteomes" id="UP001652542">
    <property type="component" value="Unassembled WGS sequence"/>
</dbReference>